<dbReference type="GO" id="GO:0005524">
    <property type="term" value="F:ATP binding"/>
    <property type="evidence" value="ECO:0007669"/>
    <property type="project" value="UniProtKB-KW"/>
</dbReference>
<gene>
    <name evidence="3" type="ORF">WF834_13790</name>
</gene>
<dbReference type="InterPro" id="IPR011335">
    <property type="entry name" value="Restrct_endonuc-II-like"/>
</dbReference>
<evidence type="ECO:0000259" key="2">
    <source>
        <dbReference type="Pfam" id="PF03008"/>
    </source>
</evidence>
<reference evidence="3" key="1">
    <citation type="submission" date="2024-03" db="EMBL/GenBank/DDBJ databases">
        <authorList>
            <person name="Plomp N."/>
            <person name="Harmsen H.J."/>
        </authorList>
    </citation>
    <scope>NUCLEOTIDE SEQUENCE</scope>
    <source>
        <strain evidence="3">HTF-128</strain>
    </source>
</reference>
<dbReference type="SUPFAM" id="SSF52540">
    <property type="entry name" value="P-loop containing nucleoside triphosphate hydrolases"/>
    <property type="match status" value="1"/>
</dbReference>
<proteinExistence type="predicted"/>
<accession>A0AB35Y9A6</accession>
<evidence type="ECO:0000259" key="1">
    <source>
        <dbReference type="Pfam" id="PF01637"/>
    </source>
</evidence>
<dbReference type="Pfam" id="PF03008">
    <property type="entry name" value="DUF234"/>
    <property type="match status" value="1"/>
</dbReference>
<dbReference type="Pfam" id="PF01637">
    <property type="entry name" value="ATPase_2"/>
    <property type="match status" value="1"/>
</dbReference>
<name>A0AB35Y9A6_9FIRM</name>
<comment type="caution">
    <text evidence="3">The sequence shown here is derived from an EMBL/GenBank/DDBJ whole genome shotgun (WGS) entry which is preliminary data.</text>
</comment>
<dbReference type="InterPro" id="IPR036390">
    <property type="entry name" value="WH_DNA-bd_sf"/>
</dbReference>
<feature type="domain" description="ATPase" evidence="1">
    <location>
        <begin position="3"/>
        <end position="105"/>
    </location>
</feature>
<keyword evidence="3" id="KW-0547">Nucleotide-binding</keyword>
<dbReference type="InterPro" id="IPR011579">
    <property type="entry name" value="ATPase_dom"/>
</dbReference>
<sequence>MCLVIDEYPYLAKAKPAISAMLQHIIDHKWTDSQMYLILCGSSMSFMKSQVLGKESPLYGRRTAQFKIMPLDYKETAVFHPNLSEEDNALIYGITGGVPHYINKLDVRDSVDEALMENLFDRSSYLYEEPANLLKQELREPAIYNAIIKAIAEGASRLNDITTKVGEENSVVAKYLKTLIDLGIVKKETPITEKPGKKTIYLLADNFFRFWYRFVPVNASAIDSGRIAKTYPHAVKQYFPDYMGLIFEKMCQDYLLYYANDLPIELSEIGQWWGTDPQKKKQIQIDIVGTPVEGNDYIIGPCKYRNEKIGLDELELIREYAAVFGKGTNYHYYIFSKGGFTDGLLQAQERGEVQLLTLADIFE</sequence>
<dbReference type="PANTHER" id="PTHR34704:SF1">
    <property type="entry name" value="ATPASE"/>
    <property type="match status" value="1"/>
</dbReference>
<dbReference type="Proteomes" id="UP001373196">
    <property type="component" value="Unassembled WGS sequence"/>
</dbReference>
<dbReference type="EMBL" id="JBBFGL010000022">
    <property type="protein sequence ID" value="MEJ5197217.1"/>
    <property type="molecule type" value="Genomic_DNA"/>
</dbReference>
<protein>
    <submittedName>
        <fullName evidence="3">ATP-binding protein</fullName>
    </submittedName>
</protein>
<feature type="domain" description="DUF234" evidence="2">
    <location>
        <begin position="211"/>
        <end position="306"/>
    </location>
</feature>
<dbReference type="SUPFAM" id="SSF52980">
    <property type="entry name" value="Restriction endonuclease-like"/>
    <property type="match status" value="1"/>
</dbReference>
<organism evidence="3 4">
    <name type="scientific">Faecalibacterium wellingii</name>
    <dbReference type="NCBI Taxonomy" id="2929491"/>
    <lineage>
        <taxon>Bacteria</taxon>
        <taxon>Bacillati</taxon>
        <taxon>Bacillota</taxon>
        <taxon>Clostridia</taxon>
        <taxon>Eubacteriales</taxon>
        <taxon>Oscillospiraceae</taxon>
        <taxon>Faecalibacterium</taxon>
    </lineage>
</organism>
<dbReference type="PANTHER" id="PTHR34704">
    <property type="entry name" value="ATPASE"/>
    <property type="match status" value="1"/>
</dbReference>
<keyword evidence="3" id="KW-0067">ATP-binding</keyword>
<evidence type="ECO:0000313" key="4">
    <source>
        <dbReference type="Proteomes" id="UP001373196"/>
    </source>
</evidence>
<dbReference type="InterPro" id="IPR004256">
    <property type="entry name" value="DUF234"/>
</dbReference>
<dbReference type="RefSeq" id="WP_339396338.1">
    <property type="nucleotide sequence ID" value="NZ_JBBFGL010000022.1"/>
</dbReference>
<dbReference type="SUPFAM" id="SSF46785">
    <property type="entry name" value="Winged helix' DNA-binding domain"/>
    <property type="match status" value="1"/>
</dbReference>
<dbReference type="InterPro" id="IPR027417">
    <property type="entry name" value="P-loop_NTPase"/>
</dbReference>
<evidence type="ECO:0000313" key="3">
    <source>
        <dbReference type="EMBL" id="MEJ5197217.1"/>
    </source>
</evidence>
<dbReference type="AlphaFoldDB" id="A0AB35Y9A6"/>
<dbReference type="Gene3D" id="3.40.50.300">
    <property type="entry name" value="P-loop containing nucleotide triphosphate hydrolases"/>
    <property type="match status" value="1"/>
</dbReference>